<keyword evidence="4 8" id="KW-0694">RNA-binding</keyword>
<evidence type="ECO:0000256" key="6">
    <source>
        <dbReference type="ARBA" id="ARBA00023235"/>
    </source>
</evidence>
<keyword evidence="14" id="KW-1185">Reference proteome</keyword>
<keyword evidence="6 9" id="KW-0413">Isomerase</keyword>
<feature type="domain" description="PPIase cyclophilin-type" evidence="11">
    <location>
        <begin position="6"/>
        <end position="161"/>
    </location>
</feature>
<evidence type="ECO:0000256" key="2">
    <source>
        <dbReference type="ARBA" id="ARBA00002388"/>
    </source>
</evidence>
<evidence type="ECO:0000256" key="7">
    <source>
        <dbReference type="ARBA" id="ARBA00023242"/>
    </source>
</evidence>
<dbReference type="Gene3D" id="2.40.100.10">
    <property type="entry name" value="Cyclophilin-like"/>
    <property type="match status" value="1"/>
</dbReference>
<dbReference type="EMBL" id="JACMRX010000003">
    <property type="protein sequence ID" value="KAF7992652.1"/>
    <property type="molecule type" value="Genomic_DNA"/>
</dbReference>
<dbReference type="PANTHER" id="PTHR45843">
    <property type="entry name" value="PEPTIDYL-PROLYL CIS-TRANS ISOMERASE-LIKE 4"/>
    <property type="match status" value="1"/>
</dbReference>
<evidence type="ECO:0000256" key="8">
    <source>
        <dbReference type="PROSITE-ProRule" id="PRU00176"/>
    </source>
</evidence>
<comment type="function">
    <text evidence="2 9">PPIases accelerate the folding of proteins. It catalyzes the cis-trans isomerization of proline imidic peptide bonds in oligopeptides.</text>
</comment>
<dbReference type="PRINTS" id="PR00153">
    <property type="entry name" value="CSAPPISMRASE"/>
</dbReference>
<feature type="compositionally biased region" description="Basic and acidic residues" evidence="10">
    <location>
        <begin position="356"/>
        <end position="367"/>
    </location>
</feature>
<dbReference type="InterPro" id="IPR035538">
    <property type="entry name" value="Cyclophilin_PPIL4"/>
</dbReference>
<dbReference type="SMART" id="SM00360">
    <property type="entry name" value="RRM"/>
    <property type="match status" value="1"/>
</dbReference>
<evidence type="ECO:0000259" key="11">
    <source>
        <dbReference type="PROSITE" id="PS50072"/>
    </source>
</evidence>
<feature type="compositionally biased region" description="Basic residues" evidence="10">
    <location>
        <begin position="485"/>
        <end position="494"/>
    </location>
</feature>
<evidence type="ECO:0000256" key="4">
    <source>
        <dbReference type="ARBA" id="ARBA00022884"/>
    </source>
</evidence>
<dbReference type="Proteomes" id="UP000639338">
    <property type="component" value="Unassembled WGS sequence"/>
</dbReference>
<evidence type="ECO:0000256" key="9">
    <source>
        <dbReference type="RuleBase" id="RU365081"/>
    </source>
</evidence>
<dbReference type="EC" id="5.2.1.8" evidence="9"/>
<dbReference type="CDD" id="cd01921">
    <property type="entry name" value="cyclophilin_RRM"/>
    <property type="match status" value="1"/>
</dbReference>
<dbReference type="Pfam" id="PF00160">
    <property type="entry name" value="Pro_isomerase"/>
    <property type="match status" value="1"/>
</dbReference>
<dbReference type="OrthoDB" id="2083at2759"/>
<evidence type="ECO:0000313" key="14">
    <source>
        <dbReference type="Proteomes" id="UP000639338"/>
    </source>
</evidence>
<comment type="catalytic activity">
    <reaction evidence="1 9">
        <text>[protein]-peptidylproline (omega=180) = [protein]-peptidylproline (omega=0)</text>
        <dbReference type="Rhea" id="RHEA:16237"/>
        <dbReference type="Rhea" id="RHEA-COMP:10747"/>
        <dbReference type="Rhea" id="RHEA-COMP:10748"/>
        <dbReference type="ChEBI" id="CHEBI:83833"/>
        <dbReference type="ChEBI" id="CHEBI:83834"/>
        <dbReference type="EC" id="5.2.1.8"/>
    </reaction>
</comment>
<dbReference type="SUPFAM" id="SSF54928">
    <property type="entry name" value="RNA-binding domain, RBD"/>
    <property type="match status" value="1"/>
</dbReference>
<reference evidence="13 14" key="1">
    <citation type="submission" date="2020-08" db="EMBL/GenBank/DDBJ databases">
        <title>Aphidius gifuensis genome sequencing and assembly.</title>
        <authorList>
            <person name="Du Z."/>
        </authorList>
    </citation>
    <scope>NUCLEOTIDE SEQUENCE [LARGE SCALE GENOMIC DNA]</scope>
    <source>
        <strain evidence="13">YNYX2018</strain>
        <tissue evidence="13">Adults</tissue>
    </source>
</reference>
<evidence type="ECO:0000256" key="5">
    <source>
        <dbReference type="ARBA" id="ARBA00023110"/>
    </source>
</evidence>
<keyword evidence="7 9" id="KW-0539">Nucleus</keyword>
<sequence length="516" mass="61361">MSVVIETTIGDFTVDLFTSERPQTCKNFLKLCKIKYYNWHLFHTVQSNFIAQTGDPTGTGKGGESIYSKIIGDNARYYEAEQIPKIRHGKVGLLSMVNCGDNLLGSQFFITLDEDLQSLDGQHCVFGEIVEGLDIVLKFNESICDNEHRPYQDIRISHTVILDDPYDDPKGLFIPERSPSPTKEYLESDRIRADECIDDTAGMTAEEINEMRKEKEAKAAATILEIVGDIPDAEIAPPENVLFVCKLNPVTNDDDLEIIFSRFGKIIGCEVIRDRKTNDSLQYAFIEFADRKSCEDAYFKMDNVLIDDRRIHVDFSQSVSKMRWKGKGRGFVHNDDKRAHQNDDSYNNKNNQSRNKYRDDYRERKNDNNYSRKNKYLNNNFDDRKNNYYHDRKYRKDEELSRYDKNRDYKKRDVHDRHDRFREKKYSDEKYRDRSTRDEKYSNEKIKERSRSREKIRERSKSRDRKDKNKIEKKRREEDRDIEKSKKHKKKRSRDRSVSRERSYKKKNNKKDRRDY</sequence>
<dbReference type="InterPro" id="IPR035542">
    <property type="entry name" value="CRIP"/>
</dbReference>
<evidence type="ECO:0000313" key="13">
    <source>
        <dbReference type="EMBL" id="KAF7992652.1"/>
    </source>
</evidence>
<feature type="compositionally biased region" description="Basic and acidic residues" evidence="10">
    <location>
        <begin position="381"/>
        <end position="393"/>
    </location>
</feature>
<dbReference type="AlphaFoldDB" id="A0A834XUB9"/>
<dbReference type="PANTHER" id="PTHR45843:SF1">
    <property type="entry name" value="PEPTIDYL-PROLYL CIS-TRANS ISOMERASE-LIKE 4"/>
    <property type="match status" value="1"/>
</dbReference>
<dbReference type="PROSITE" id="PS50102">
    <property type="entry name" value="RRM"/>
    <property type="match status" value="1"/>
</dbReference>
<comment type="similarity">
    <text evidence="9">Belongs to the cyclophilin-type PPIase family. PPIL4 subfamily.</text>
</comment>
<protein>
    <recommendedName>
        <fullName evidence="9">Peptidyl-prolyl cis-trans isomerase</fullName>
        <shortName evidence="9">PPIase</shortName>
        <ecNumber evidence="9">5.2.1.8</ecNumber>
    </recommendedName>
</protein>
<feature type="region of interest" description="Disordered" evidence="10">
    <location>
        <begin position="330"/>
        <end position="393"/>
    </location>
</feature>
<comment type="subcellular location">
    <subcellularLocation>
        <location evidence="3 9">Nucleus</location>
    </subcellularLocation>
</comment>
<comment type="caution">
    <text evidence="13">The sequence shown here is derived from an EMBL/GenBank/DDBJ whole genome shotgun (WGS) entry which is preliminary data.</text>
</comment>
<evidence type="ECO:0000256" key="3">
    <source>
        <dbReference type="ARBA" id="ARBA00004123"/>
    </source>
</evidence>
<feature type="compositionally biased region" description="Polar residues" evidence="10">
    <location>
        <begin position="368"/>
        <end position="380"/>
    </location>
</feature>
<dbReference type="Pfam" id="PF00076">
    <property type="entry name" value="RRM_1"/>
    <property type="match status" value="1"/>
</dbReference>
<feature type="region of interest" description="Disordered" evidence="10">
    <location>
        <begin position="427"/>
        <end position="516"/>
    </location>
</feature>
<dbReference type="SUPFAM" id="SSF50891">
    <property type="entry name" value="Cyclophilin-like"/>
    <property type="match status" value="1"/>
</dbReference>
<feature type="domain" description="RRM" evidence="12">
    <location>
        <begin position="240"/>
        <end position="318"/>
    </location>
</feature>
<dbReference type="InterPro" id="IPR000504">
    <property type="entry name" value="RRM_dom"/>
</dbReference>
<dbReference type="Gene3D" id="3.30.70.330">
    <property type="match status" value="1"/>
</dbReference>
<evidence type="ECO:0000259" key="12">
    <source>
        <dbReference type="PROSITE" id="PS50102"/>
    </source>
</evidence>
<organism evidence="13 14">
    <name type="scientific">Aphidius gifuensis</name>
    <name type="common">Parasitoid wasp</name>
    <dbReference type="NCBI Taxonomy" id="684658"/>
    <lineage>
        <taxon>Eukaryota</taxon>
        <taxon>Metazoa</taxon>
        <taxon>Ecdysozoa</taxon>
        <taxon>Arthropoda</taxon>
        <taxon>Hexapoda</taxon>
        <taxon>Insecta</taxon>
        <taxon>Pterygota</taxon>
        <taxon>Neoptera</taxon>
        <taxon>Endopterygota</taxon>
        <taxon>Hymenoptera</taxon>
        <taxon>Apocrita</taxon>
        <taxon>Ichneumonoidea</taxon>
        <taxon>Braconidae</taxon>
        <taxon>Aphidiinae</taxon>
        <taxon>Aphidius</taxon>
    </lineage>
</organism>
<dbReference type="GO" id="GO:0003755">
    <property type="term" value="F:peptidyl-prolyl cis-trans isomerase activity"/>
    <property type="evidence" value="ECO:0007669"/>
    <property type="project" value="UniProtKB-UniRule"/>
</dbReference>
<feature type="compositionally biased region" description="Basic and acidic residues" evidence="10">
    <location>
        <begin position="332"/>
        <end position="343"/>
    </location>
</feature>
<accession>A0A834XUB9</accession>
<keyword evidence="5 9" id="KW-0697">Rotamase</keyword>
<proteinExistence type="inferred from homology"/>
<dbReference type="InterPro" id="IPR002130">
    <property type="entry name" value="Cyclophilin-type_PPIase_dom"/>
</dbReference>
<feature type="compositionally biased region" description="Polar residues" evidence="10">
    <location>
        <begin position="344"/>
        <end position="354"/>
    </location>
</feature>
<gene>
    <name evidence="13" type="ORF">HCN44_004996</name>
</gene>
<dbReference type="FunFam" id="3.30.70.330:FF:000287">
    <property type="entry name" value="Peptidyl-prolyl cis-trans isomerase"/>
    <property type="match status" value="1"/>
</dbReference>
<dbReference type="GO" id="GO:0003723">
    <property type="term" value="F:RNA binding"/>
    <property type="evidence" value="ECO:0007669"/>
    <property type="project" value="UniProtKB-UniRule"/>
</dbReference>
<feature type="compositionally biased region" description="Basic and acidic residues" evidence="10">
    <location>
        <begin position="427"/>
        <end position="484"/>
    </location>
</feature>
<feature type="compositionally biased region" description="Basic residues" evidence="10">
    <location>
        <begin position="503"/>
        <end position="516"/>
    </location>
</feature>
<dbReference type="InterPro" id="IPR029000">
    <property type="entry name" value="Cyclophilin-like_dom_sf"/>
</dbReference>
<dbReference type="CDD" id="cd12235">
    <property type="entry name" value="RRM_PPIL4"/>
    <property type="match status" value="1"/>
</dbReference>
<name>A0A834XUB9_APHGI</name>
<evidence type="ECO:0000256" key="10">
    <source>
        <dbReference type="SAM" id="MobiDB-lite"/>
    </source>
</evidence>
<dbReference type="InterPro" id="IPR012677">
    <property type="entry name" value="Nucleotide-bd_a/b_plait_sf"/>
</dbReference>
<evidence type="ECO:0000256" key="1">
    <source>
        <dbReference type="ARBA" id="ARBA00000971"/>
    </source>
</evidence>
<dbReference type="GO" id="GO:0005634">
    <property type="term" value="C:nucleus"/>
    <property type="evidence" value="ECO:0007669"/>
    <property type="project" value="UniProtKB-SubCell"/>
</dbReference>
<dbReference type="FunFam" id="2.40.100.10:FF:000015">
    <property type="entry name" value="Peptidyl-prolyl cis-trans isomerase"/>
    <property type="match status" value="1"/>
</dbReference>
<dbReference type="PROSITE" id="PS50072">
    <property type="entry name" value="CSA_PPIASE_2"/>
    <property type="match status" value="1"/>
</dbReference>
<dbReference type="InterPro" id="IPR035979">
    <property type="entry name" value="RBD_domain_sf"/>
</dbReference>